<organism evidence="8 9">
    <name type="scientific">Salinomyces thailandicus</name>
    <dbReference type="NCBI Taxonomy" id="706561"/>
    <lineage>
        <taxon>Eukaryota</taxon>
        <taxon>Fungi</taxon>
        <taxon>Dikarya</taxon>
        <taxon>Ascomycota</taxon>
        <taxon>Pezizomycotina</taxon>
        <taxon>Dothideomycetes</taxon>
        <taxon>Dothideomycetidae</taxon>
        <taxon>Mycosphaerellales</taxon>
        <taxon>Teratosphaeriaceae</taxon>
        <taxon>Salinomyces</taxon>
    </lineage>
</organism>
<protein>
    <recommendedName>
        <fullName evidence="6">Small ribosomal subunit protein mS33</fullName>
    </recommendedName>
</protein>
<evidence type="ECO:0000256" key="6">
    <source>
        <dbReference type="ARBA" id="ARBA00035132"/>
    </source>
</evidence>
<dbReference type="PANTHER" id="PTHR13362:SF2">
    <property type="entry name" value="SMALL RIBOSOMAL SUBUNIT PROTEIN MS33"/>
    <property type="match status" value="1"/>
</dbReference>
<keyword evidence="5" id="KW-0687">Ribonucleoprotein</keyword>
<accession>A0A4U0U9J4</accession>
<keyword evidence="3" id="KW-0689">Ribosomal protein</keyword>
<dbReference type="OrthoDB" id="2257454at2759"/>
<dbReference type="Proteomes" id="UP000308549">
    <property type="component" value="Unassembled WGS sequence"/>
</dbReference>
<sequence length="109" mass="12624">MAVPRQRLLDLLKVQTRIFSTTYNPTGLRLGNKILRQRLRGPSLAAYYPRRTATFRDLKRLYAPGGFEMYEESEEDRLEHLQIMKSRGKGAPKKKKTATESRKKGGKKK</sequence>
<dbReference type="AlphaFoldDB" id="A0A4U0U9J4"/>
<evidence type="ECO:0000313" key="9">
    <source>
        <dbReference type="Proteomes" id="UP000308549"/>
    </source>
</evidence>
<evidence type="ECO:0000256" key="2">
    <source>
        <dbReference type="ARBA" id="ARBA00008970"/>
    </source>
</evidence>
<evidence type="ECO:0000256" key="3">
    <source>
        <dbReference type="ARBA" id="ARBA00022980"/>
    </source>
</evidence>
<evidence type="ECO:0000256" key="5">
    <source>
        <dbReference type="ARBA" id="ARBA00023274"/>
    </source>
</evidence>
<keyword evidence="9" id="KW-1185">Reference proteome</keyword>
<comment type="caution">
    <text evidence="8">The sequence shown here is derived from an EMBL/GenBank/DDBJ whole genome shotgun (WGS) entry which is preliminary data.</text>
</comment>
<dbReference type="InterPro" id="IPR013219">
    <property type="entry name" value="Ribosomal_mS33"/>
</dbReference>
<dbReference type="EMBL" id="NAJL01000009">
    <property type="protein sequence ID" value="TKA31126.1"/>
    <property type="molecule type" value="Genomic_DNA"/>
</dbReference>
<dbReference type="GO" id="GO:0005739">
    <property type="term" value="C:mitochondrion"/>
    <property type="evidence" value="ECO:0007669"/>
    <property type="project" value="UniProtKB-SubCell"/>
</dbReference>
<proteinExistence type="inferred from homology"/>
<reference evidence="8 9" key="1">
    <citation type="submission" date="2017-03" db="EMBL/GenBank/DDBJ databases">
        <title>Genomes of endolithic fungi from Antarctica.</title>
        <authorList>
            <person name="Coleine C."/>
            <person name="Masonjones S."/>
            <person name="Stajich J.E."/>
        </authorList>
    </citation>
    <scope>NUCLEOTIDE SEQUENCE [LARGE SCALE GENOMIC DNA]</scope>
    <source>
        <strain evidence="8 9">CCFEE 6315</strain>
    </source>
</reference>
<feature type="compositionally biased region" description="Basic residues" evidence="7">
    <location>
        <begin position="86"/>
        <end position="96"/>
    </location>
</feature>
<dbReference type="GO" id="GO:1990904">
    <property type="term" value="C:ribonucleoprotein complex"/>
    <property type="evidence" value="ECO:0007669"/>
    <property type="project" value="UniProtKB-KW"/>
</dbReference>
<dbReference type="GO" id="GO:0005840">
    <property type="term" value="C:ribosome"/>
    <property type="evidence" value="ECO:0007669"/>
    <property type="project" value="UniProtKB-KW"/>
</dbReference>
<evidence type="ECO:0000313" key="8">
    <source>
        <dbReference type="EMBL" id="TKA31126.1"/>
    </source>
</evidence>
<dbReference type="Pfam" id="PF08293">
    <property type="entry name" value="MRP-S33"/>
    <property type="match status" value="1"/>
</dbReference>
<name>A0A4U0U9J4_9PEZI</name>
<evidence type="ECO:0000256" key="7">
    <source>
        <dbReference type="SAM" id="MobiDB-lite"/>
    </source>
</evidence>
<evidence type="ECO:0000256" key="1">
    <source>
        <dbReference type="ARBA" id="ARBA00004173"/>
    </source>
</evidence>
<evidence type="ECO:0000256" key="4">
    <source>
        <dbReference type="ARBA" id="ARBA00023128"/>
    </source>
</evidence>
<feature type="region of interest" description="Disordered" evidence="7">
    <location>
        <begin position="83"/>
        <end position="109"/>
    </location>
</feature>
<gene>
    <name evidence="8" type="ORF">B0A50_02095</name>
</gene>
<keyword evidence="4" id="KW-0496">Mitochondrion</keyword>
<comment type="similarity">
    <text evidence="2">Belongs to the mitochondrion-specific ribosomal protein mS33 family.</text>
</comment>
<comment type="subcellular location">
    <subcellularLocation>
        <location evidence="1">Mitochondrion</location>
    </subcellularLocation>
</comment>
<dbReference type="PANTHER" id="PTHR13362">
    <property type="entry name" value="MITOCHONDRIAL RIBOSOMAL PROTEIN S33"/>
    <property type="match status" value="1"/>
</dbReference>